<feature type="transmembrane region" description="Helical" evidence="1">
    <location>
        <begin position="189"/>
        <end position="208"/>
    </location>
</feature>
<dbReference type="Pfam" id="PF06912">
    <property type="entry name" value="DUF1275"/>
    <property type="match status" value="1"/>
</dbReference>
<feature type="transmembrane region" description="Helical" evidence="1">
    <location>
        <begin position="162"/>
        <end position="182"/>
    </location>
</feature>
<evidence type="ECO:0000313" key="2">
    <source>
        <dbReference type="EMBL" id="NML94666.1"/>
    </source>
</evidence>
<dbReference type="Proteomes" id="UP000583556">
    <property type="component" value="Unassembled WGS sequence"/>
</dbReference>
<feature type="transmembrane region" description="Helical" evidence="1">
    <location>
        <begin position="12"/>
        <end position="36"/>
    </location>
</feature>
<accession>A0A7Y0BRP1</accession>
<feature type="transmembrane region" description="Helical" evidence="1">
    <location>
        <begin position="56"/>
        <end position="76"/>
    </location>
</feature>
<dbReference type="InterPro" id="IPR010699">
    <property type="entry name" value="DUF1275"/>
</dbReference>
<dbReference type="PANTHER" id="PTHR37314:SF4">
    <property type="entry name" value="UPF0700 TRANSMEMBRANE PROTEIN YOAK"/>
    <property type="match status" value="1"/>
</dbReference>
<keyword evidence="1" id="KW-0472">Membrane</keyword>
<protein>
    <submittedName>
        <fullName evidence="2">DUF1275 domain-containing protein</fullName>
    </submittedName>
</protein>
<keyword evidence="1" id="KW-0812">Transmembrane</keyword>
<dbReference type="PANTHER" id="PTHR37314">
    <property type="entry name" value="SLR0142 PROTEIN"/>
    <property type="match status" value="1"/>
</dbReference>
<evidence type="ECO:0000313" key="3">
    <source>
        <dbReference type="Proteomes" id="UP000583556"/>
    </source>
</evidence>
<sequence length="213" mass="22208">MITHDSARRRFAIALAALAGFVDAVAFISAGGYFVSFMSGNSTRLAVLLATDPMRAATPLLLIAGFFAGVVLGALVAHRAGRWHKPALLALVGGLLVCAAVARMLDLPATMMGAMAIGMGALNAMFQRDGEVSVGLTYMTGALVKLGHGLAGQLLGQPRKGWPAWGMLWTGLLGGAVLGAWLQDRLPLACLWIASGWALVLLPVSLRFPEGVD</sequence>
<proteinExistence type="predicted"/>
<organism evidence="2 3">
    <name type="scientific">Novosphingobium olei</name>
    <dbReference type="NCBI Taxonomy" id="2728851"/>
    <lineage>
        <taxon>Bacteria</taxon>
        <taxon>Pseudomonadati</taxon>
        <taxon>Pseudomonadota</taxon>
        <taxon>Alphaproteobacteria</taxon>
        <taxon>Sphingomonadales</taxon>
        <taxon>Sphingomonadaceae</taxon>
        <taxon>Novosphingobium</taxon>
    </lineage>
</organism>
<comment type="caution">
    <text evidence="2">The sequence shown here is derived from an EMBL/GenBank/DDBJ whole genome shotgun (WGS) entry which is preliminary data.</text>
</comment>
<reference evidence="2 3" key="1">
    <citation type="submission" date="2020-04" db="EMBL/GenBank/DDBJ databases">
        <title>Novosphingobium sp. TW-4 isolated from soil.</title>
        <authorList>
            <person name="Dahal R.H."/>
            <person name="Chaudhary D.K."/>
        </authorList>
    </citation>
    <scope>NUCLEOTIDE SEQUENCE [LARGE SCALE GENOMIC DNA]</scope>
    <source>
        <strain evidence="2 3">TW-4</strain>
    </source>
</reference>
<evidence type="ECO:0000256" key="1">
    <source>
        <dbReference type="SAM" id="Phobius"/>
    </source>
</evidence>
<dbReference type="RefSeq" id="WP_169493925.1">
    <property type="nucleotide sequence ID" value="NZ_AP029021.1"/>
</dbReference>
<dbReference type="EMBL" id="JABBGM010000005">
    <property type="protein sequence ID" value="NML94666.1"/>
    <property type="molecule type" value="Genomic_DNA"/>
</dbReference>
<gene>
    <name evidence="2" type="ORF">HHL27_13410</name>
</gene>
<keyword evidence="1" id="KW-1133">Transmembrane helix</keyword>
<dbReference type="AlphaFoldDB" id="A0A7Y0BRP1"/>
<name>A0A7Y0BRP1_9SPHN</name>
<feature type="transmembrane region" description="Helical" evidence="1">
    <location>
        <begin position="88"/>
        <end position="105"/>
    </location>
</feature>
<keyword evidence="3" id="KW-1185">Reference proteome</keyword>